<proteinExistence type="predicted"/>
<dbReference type="Proteomes" id="UP000595140">
    <property type="component" value="Unassembled WGS sequence"/>
</dbReference>
<reference evidence="2 3" key="1">
    <citation type="submission" date="2018-04" db="EMBL/GenBank/DDBJ databases">
        <authorList>
            <person name="Vogel A."/>
        </authorList>
    </citation>
    <scope>NUCLEOTIDE SEQUENCE [LARGE SCALE GENOMIC DNA]</scope>
</reference>
<gene>
    <name evidence="2" type="ORF">CCAM_LOCUS40620</name>
</gene>
<organism evidence="2 3">
    <name type="scientific">Cuscuta campestris</name>
    <dbReference type="NCBI Taxonomy" id="132261"/>
    <lineage>
        <taxon>Eukaryota</taxon>
        <taxon>Viridiplantae</taxon>
        <taxon>Streptophyta</taxon>
        <taxon>Embryophyta</taxon>
        <taxon>Tracheophyta</taxon>
        <taxon>Spermatophyta</taxon>
        <taxon>Magnoliopsida</taxon>
        <taxon>eudicotyledons</taxon>
        <taxon>Gunneridae</taxon>
        <taxon>Pentapetalae</taxon>
        <taxon>asterids</taxon>
        <taxon>lamiids</taxon>
        <taxon>Solanales</taxon>
        <taxon>Convolvulaceae</taxon>
        <taxon>Cuscuteae</taxon>
        <taxon>Cuscuta</taxon>
        <taxon>Cuscuta subgen. Grammica</taxon>
        <taxon>Cuscuta sect. Cleistogrammica</taxon>
    </lineage>
</organism>
<evidence type="ECO:0000313" key="3">
    <source>
        <dbReference type="Proteomes" id="UP000595140"/>
    </source>
</evidence>
<keyword evidence="1" id="KW-0812">Transmembrane</keyword>
<keyword evidence="1" id="KW-1133">Transmembrane helix</keyword>
<protein>
    <submittedName>
        <fullName evidence="2">Uncharacterized protein</fullName>
    </submittedName>
</protein>
<dbReference type="EMBL" id="OOIL02006630">
    <property type="protein sequence ID" value="VFQ98844.1"/>
    <property type="molecule type" value="Genomic_DNA"/>
</dbReference>
<name>A0A484NGG3_9ASTE</name>
<dbReference type="AlphaFoldDB" id="A0A484NGG3"/>
<sequence length="76" mass="8022">MTPIVMLGCFSSFSSTSRILLLCSTNLIIAAGACTAIVTKPLDTTSMRMQPSAVVPLGNPKSLWENFTEGSLSEAI</sequence>
<evidence type="ECO:0000256" key="1">
    <source>
        <dbReference type="SAM" id="Phobius"/>
    </source>
</evidence>
<accession>A0A484NGG3</accession>
<keyword evidence="3" id="KW-1185">Reference proteome</keyword>
<keyword evidence="1" id="KW-0472">Membrane</keyword>
<feature type="transmembrane region" description="Helical" evidence="1">
    <location>
        <begin position="19"/>
        <end position="39"/>
    </location>
</feature>
<evidence type="ECO:0000313" key="2">
    <source>
        <dbReference type="EMBL" id="VFQ98844.1"/>
    </source>
</evidence>